<evidence type="ECO:0000313" key="5">
    <source>
        <dbReference type="EMBL" id="TCS60337.1"/>
    </source>
</evidence>
<sequence length="375" mass="40442">MTPWLQTPRLKAVAILAIFAAPAFAAAQIAPQAAWGQENKVAPQATPTVSDGVDSNAGVASNSVPSPTYTVTLRTVDDRKSVFATVQSKDVASARTRIGGTIVELKANEGNLVKAGQVLARVVDKKLALRLQALDAEVRSLDSQRTLARTALGRAKKLWSSGTIPKARLDEATTNLDVVNQQWAAAQAQRRVVIEQQSEGDVLAPADGRILKVDLTKGAVVLPGETVATLTASAYILRLQVPERHARYIKVGDVVMVAERGLESLTPDAEKYLRRGYVRQVYPEIKQGRVSADVEVAGLEGFFIGERIRVYISTGKRQTYVIPKAYMFNRFGITFVRLEDGTEVVVQPGLPIDGGVEILSGLKEGDVLVLPGAHE</sequence>
<name>A0A4R3J4V5_9PROT</name>
<evidence type="ECO:0000259" key="4">
    <source>
        <dbReference type="Pfam" id="PF25917"/>
    </source>
</evidence>
<dbReference type="Gene3D" id="2.40.30.170">
    <property type="match status" value="1"/>
</dbReference>
<dbReference type="Pfam" id="PF25917">
    <property type="entry name" value="BSH_RND"/>
    <property type="match status" value="1"/>
</dbReference>
<dbReference type="OrthoDB" id="7914255at2"/>
<dbReference type="GO" id="GO:0015562">
    <property type="term" value="F:efflux transmembrane transporter activity"/>
    <property type="evidence" value="ECO:0007669"/>
    <property type="project" value="TreeGrafter"/>
</dbReference>
<evidence type="ECO:0000256" key="2">
    <source>
        <dbReference type="SAM" id="MobiDB-lite"/>
    </source>
</evidence>
<protein>
    <submittedName>
        <fullName evidence="5">RND family efflux transporter MFP subunit</fullName>
    </submittedName>
</protein>
<proteinExistence type="inferred from homology"/>
<organism evidence="5 6">
    <name type="scientific">Varunaivibrio sulfuroxidans</name>
    <dbReference type="NCBI Taxonomy" id="1773489"/>
    <lineage>
        <taxon>Bacteria</taxon>
        <taxon>Pseudomonadati</taxon>
        <taxon>Pseudomonadota</taxon>
        <taxon>Alphaproteobacteria</taxon>
        <taxon>Rhodospirillales</taxon>
        <taxon>Magnetovibrionaceae</taxon>
        <taxon>Varunaivibrio</taxon>
    </lineage>
</organism>
<dbReference type="Gene3D" id="2.40.50.100">
    <property type="match status" value="1"/>
</dbReference>
<dbReference type="EMBL" id="SLZW01000011">
    <property type="protein sequence ID" value="TCS60337.1"/>
    <property type="molecule type" value="Genomic_DNA"/>
</dbReference>
<evidence type="ECO:0000313" key="6">
    <source>
        <dbReference type="Proteomes" id="UP000295304"/>
    </source>
</evidence>
<dbReference type="RefSeq" id="WP_132940038.1">
    <property type="nucleotide sequence ID" value="NZ_CP119676.1"/>
</dbReference>
<dbReference type="InterPro" id="IPR006143">
    <property type="entry name" value="RND_pump_MFP"/>
</dbReference>
<gene>
    <name evidence="5" type="ORF">EDD55_11138</name>
</gene>
<dbReference type="Proteomes" id="UP000295304">
    <property type="component" value="Unassembled WGS sequence"/>
</dbReference>
<dbReference type="Gene3D" id="1.10.287.470">
    <property type="entry name" value="Helix hairpin bin"/>
    <property type="match status" value="1"/>
</dbReference>
<reference evidence="5 6" key="1">
    <citation type="submission" date="2019-03" db="EMBL/GenBank/DDBJ databases">
        <title>Genomic Encyclopedia of Type Strains, Phase IV (KMG-IV): sequencing the most valuable type-strain genomes for metagenomic binning, comparative biology and taxonomic classification.</title>
        <authorList>
            <person name="Goeker M."/>
        </authorList>
    </citation>
    <scope>NUCLEOTIDE SEQUENCE [LARGE SCALE GENOMIC DNA]</scope>
    <source>
        <strain evidence="5 6">DSM 101688</strain>
    </source>
</reference>
<keyword evidence="3" id="KW-0732">Signal</keyword>
<dbReference type="NCBIfam" id="TIGR01730">
    <property type="entry name" value="RND_mfp"/>
    <property type="match status" value="1"/>
</dbReference>
<evidence type="ECO:0000256" key="3">
    <source>
        <dbReference type="SAM" id="SignalP"/>
    </source>
</evidence>
<evidence type="ECO:0000256" key="1">
    <source>
        <dbReference type="ARBA" id="ARBA00009477"/>
    </source>
</evidence>
<keyword evidence="6" id="KW-1185">Reference proteome</keyword>
<feature type="domain" description="Multidrug resistance protein MdtA-like barrel-sandwich hybrid" evidence="4">
    <location>
        <begin position="91"/>
        <end position="231"/>
    </location>
</feature>
<dbReference type="GO" id="GO:1990281">
    <property type="term" value="C:efflux pump complex"/>
    <property type="evidence" value="ECO:0007669"/>
    <property type="project" value="TreeGrafter"/>
</dbReference>
<accession>A0A4R3J4V5</accession>
<feature type="chain" id="PRO_5020920542" evidence="3">
    <location>
        <begin position="26"/>
        <end position="375"/>
    </location>
</feature>
<feature type="region of interest" description="Disordered" evidence="2">
    <location>
        <begin position="41"/>
        <end position="61"/>
    </location>
</feature>
<comment type="similarity">
    <text evidence="1">Belongs to the membrane fusion protein (MFP) (TC 8.A.1) family.</text>
</comment>
<dbReference type="PANTHER" id="PTHR30469:SF38">
    <property type="entry name" value="HLYD FAMILY SECRETION PROTEIN"/>
    <property type="match status" value="1"/>
</dbReference>
<dbReference type="PANTHER" id="PTHR30469">
    <property type="entry name" value="MULTIDRUG RESISTANCE PROTEIN MDTA"/>
    <property type="match status" value="1"/>
</dbReference>
<dbReference type="SUPFAM" id="SSF111369">
    <property type="entry name" value="HlyD-like secretion proteins"/>
    <property type="match status" value="1"/>
</dbReference>
<comment type="caution">
    <text evidence="5">The sequence shown here is derived from an EMBL/GenBank/DDBJ whole genome shotgun (WGS) entry which is preliminary data.</text>
</comment>
<feature type="signal peptide" evidence="3">
    <location>
        <begin position="1"/>
        <end position="25"/>
    </location>
</feature>
<dbReference type="InterPro" id="IPR058625">
    <property type="entry name" value="MdtA-like_BSH"/>
</dbReference>
<dbReference type="AlphaFoldDB" id="A0A4R3J4V5"/>